<dbReference type="Proteomes" id="UP000316253">
    <property type="component" value="Unassembled WGS sequence"/>
</dbReference>
<dbReference type="EMBL" id="VMFD01000051">
    <property type="protein sequence ID" value="TSC65274.1"/>
    <property type="molecule type" value="Genomic_DNA"/>
</dbReference>
<reference evidence="1 2" key="1">
    <citation type="submission" date="2017-08" db="EMBL/GenBank/DDBJ databases">
        <title>Mechanisms for carbon and nitrogen cycling indicate functional differentiation within the Candidate Phyla Radiation.</title>
        <authorList>
            <person name="Danczak R.E."/>
            <person name="Johnston M.D."/>
            <person name="Kenah C."/>
            <person name="Slattery M."/>
            <person name="Wrighton K.C."/>
            <person name="Wilkins M.J."/>
        </authorList>
    </citation>
    <scope>NUCLEOTIDE SEQUENCE [LARGE SCALE GENOMIC DNA]</scope>
    <source>
        <strain evidence="1">Gr01-1014_85</strain>
    </source>
</reference>
<name>A0A554JAC1_9BACT</name>
<sequence length="328" mass="36490">MSLPRNIVYYPPDLLPYVDGGYATEPVQPRCGRVVSCIVTVGLRYGYAPTGSGPKRGHALSVERGIGVNAFRLVVGHIGQPPEWTSDAKGPQPPVWYGRRSDTSGALVDSGVVYYRQPVFGTPGRLTLRLHQRHDEVPPPRWLALSYLPENWPGRYCDPNRTSCAPWSCPVSPQAEVPTPVRAILTVLAAHGQRLEVDPQIAHHWARAQSRAHQWCRLATAFNWLPGQHDIFVGYSSWQGLLYELDRGPVLVTLDWPPGALSSQPLGKVHPQAENLHLIVIGMKDGFVQLVDVTPGQEERIYLLSQSLFLRAWANAGGIIYHLRDRRS</sequence>
<organism evidence="1 2">
    <name type="scientific">Candidatus Berkelbacteria bacterium Gr01-1014_85</name>
    <dbReference type="NCBI Taxonomy" id="2017150"/>
    <lineage>
        <taxon>Bacteria</taxon>
        <taxon>Candidatus Berkelbacteria</taxon>
    </lineage>
</organism>
<accession>A0A554JAC1</accession>
<dbReference type="AlphaFoldDB" id="A0A554JAC1"/>
<evidence type="ECO:0000313" key="2">
    <source>
        <dbReference type="Proteomes" id="UP000316253"/>
    </source>
</evidence>
<protein>
    <submittedName>
        <fullName evidence="1">Uncharacterized protein</fullName>
    </submittedName>
</protein>
<evidence type="ECO:0000313" key="1">
    <source>
        <dbReference type="EMBL" id="TSC65274.1"/>
    </source>
</evidence>
<gene>
    <name evidence="1" type="ORF">CEO22_528</name>
</gene>
<comment type="caution">
    <text evidence="1">The sequence shown here is derived from an EMBL/GenBank/DDBJ whole genome shotgun (WGS) entry which is preliminary data.</text>
</comment>
<proteinExistence type="predicted"/>